<dbReference type="AlphaFoldDB" id="A0A4Y2DNY5"/>
<accession>A0A4Y2DNY5</accession>
<comment type="caution">
    <text evidence="2">The sequence shown here is derived from an EMBL/GenBank/DDBJ whole genome shotgun (WGS) entry which is preliminary data.</text>
</comment>
<name>A0A4Y2DNY5_ARAVE</name>
<dbReference type="EMBL" id="BGPR01000405">
    <property type="protein sequence ID" value="GBM18533.1"/>
    <property type="molecule type" value="Genomic_DNA"/>
</dbReference>
<feature type="compositionally biased region" description="Polar residues" evidence="1">
    <location>
        <begin position="21"/>
        <end position="34"/>
    </location>
</feature>
<reference evidence="2 3" key="1">
    <citation type="journal article" date="2019" name="Sci. Rep.">
        <title>Orb-weaving spider Araneus ventricosus genome elucidates the spidroin gene catalogue.</title>
        <authorList>
            <person name="Kono N."/>
            <person name="Nakamura H."/>
            <person name="Ohtoshi R."/>
            <person name="Moran D.A.P."/>
            <person name="Shinohara A."/>
            <person name="Yoshida Y."/>
            <person name="Fujiwara M."/>
            <person name="Mori M."/>
            <person name="Tomita M."/>
            <person name="Arakawa K."/>
        </authorList>
    </citation>
    <scope>NUCLEOTIDE SEQUENCE [LARGE SCALE GENOMIC DNA]</scope>
</reference>
<proteinExistence type="predicted"/>
<evidence type="ECO:0000313" key="3">
    <source>
        <dbReference type="Proteomes" id="UP000499080"/>
    </source>
</evidence>
<evidence type="ECO:0000313" key="2">
    <source>
        <dbReference type="EMBL" id="GBM18533.1"/>
    </source>
</evidence>
<evidence type="ECO:0000256" key="1">
    <source>
        <dbReference type="SAM" id="MobiDB-lite"/>
    </source>
</evidence>
<protein>
    <submittedName>
        <fullName evidence="2">Uncharacterized protein</fullName>
    </submittedName>
</protein>
<dbReference type="Proteomes" id="UP000499080">
    <property type="component" value="Unassembled WGS sequence"/>
</dbReference>
<feature type="region of interest" description="Disordered" evidence="1">
    <location>
        <begin position="72"/>
        <end position="95"/>
    </location>
</feature>
<gene>
    <name evidence="2" type="ORF">AVEN_252306_1</name>
</gene>
<organism evidence="2 3">
    <name type="scientific">Araneus ventricosus</name>
    <name type="common">Orbweaver spider</name>
    <name type="synonym">Epeira ventricosa</name>
    <dbReference type="NCBI Taxonomy" id="182803"/>
    <lineage>
        <taxon>Eukaryota</taxon>
        <taxon>Metazoa</taxon>
        <taxon>Ecdysozoa</taxon>
        <taxon>Arthropoda</taxon>
        <taxon>Chelicerata</taxon>
        <taxon>Arachnida</taxon>
        <taxon>Araneae</taxon>
        <taxon>Araneomorphae</taxon>
        <taxon>Entelegynae</taxon>
        <taxon>Araneoidea</taxon>
        <taxon>Araneidae</taxon>
        <taxon>Araneus</taxon>
    </lineage>
</organism>
<sequence length="124" mass="13887">MMNSPNQDLMKVKRPPASVSIKLQLTSPQPTTQGLRLEIGRRKDKQSHRRETAASKPRAERLVWCGCLEKGVPAKMSSSSSDRDSKLRGSSQNIPRVASKRDVCGAFYESLSRMVRGKRSKIVF</sequence>
<feature type="region of interest" description="Disordered" evidence="1">
    <location>
        <begin position="1"/>
        <end position="58"/>
    </location>
</feature>
<keyword evidence="3" id="KW-1185">Reference proteome</keyword>
<feature type="compositionally biased region" description="Basic and acidic residues" evidence="1">
    <location>
        <begin position="49"/>
        <end position="58"/>
    </location>
</feature>